<dbReference type="InterPro" id="IPR002126">
    <property type="entry name" value="Cadherin-like_dom"/>
</dbReference>
<organism evidence="11 12">
    <name type="scientific">Acrobeloides nanus</name>
    <dbReference type="NCBI Taxonomy" id="290746"/>
    <lineage>
        <taxon>Eukaryota</taxon>
        <taxon>Metazoa</taxon>
        <taxon>Ecdysozoa</taxon>
        <taxon>Nematoda</taxon>
        <taxon>Chromadorea</taxon>
        <taxon>Rhabditida</taxon>
        <taxon>Tylenchina</taxon>
        <taxon>Cephalobomorpha</taxon>
        <taxon>Cephaloboidea</taxon>
        <taxon>Cephalobidae</taxon>
        <taxon>Acrobeloides</taxon>
    </lineage>
</organism>
<keyword evidence="7" id="KW-0472">Membrane</keyword>
<dbReference type="InterPro" id="IPR015919">
    <property type="entry name" value="Cadherin-like_sf"/>
</dbReference>
<feature type="domain" description="Cadherin" evidence="10">
    <location>
        <begin position="1034"/>
        <end position="1147"/>
    </location>
</feature>
<dbReference type="InterPro" id="IPR020894">
    <property type="entry name" value="Cadherin_CS"/>
</dbReference>
<dbReference type="Gene3D" id="2.60.40.60">
    <property type="entry name" value="Cadherins"/>
    <property type="match status" value="12"/>
</dbReference>
<protein>
    <submittedName>
        <fullName evidence="12">Cadherin domain-containing protein</fullName>
    </submittedName>
</protein>
<evidence type="ECO:0000256" key="5">
    <source>
        <dbReference type="ARBA" id="ARBA00022889"/>
    </source>
</evidence>
<dbReference type="PRINTS" id="PR00205">
    <property type="entry name" value="CADHERIN"/>
</dbReference>
<evidence type="ECO:0000256" key="7">
    <source>
        <dbReference type="ARBA" id="ARBA00023136"/>
    </source>
</evidence>
<dbReference type="SUPFAM" id="SSF49313">
    <property type="entry name" value="Cadherin-like"/>
    <property type="match status" value="13"/>
</dbReference>
<dbReference type="GO" id="GO:0007411">
    <property type="term" value="P:axon guidance"/>
    <property type="evidence" value="ECO:0007669"/>
    <property type="project" value="UniProtKB-ARBA"/>
</dbReference>
<dbReference type="GO" id="GO:0005886">
    <property type="term" value="C:plasma membrane"/>
    <property type="evidence" value="ECO:0007669"/>
    <property type="project" value="UniProtKB-SubCell"/>
</dbReference>
<keyword evidence="6" id="KW-1133">Transmembrane helix</keyword>
<evidence type="ECO:0000313" key="12">
    <source>
        <dbReference type="WBParaSite" id="ACRNAN_scaffold2156.g20035.t1"/>
    </source>
</evidence>
<sequence length="1558" mass="176783">MLDVLASRPPYQRVLTISAKVENLKTPRFQSEIYSIEIPSTTTIETEIAFPKQLALQNENSTEIYYGPCSTNDLFQLLNFKEFGKGSYAKLYLTRRIHPWETYKEFYISAVDRRIQKRVATAKIQVQINQISLPPPVFERKTYLVEKDSIRAFITLIRVSARASRGTVVYRIEPESVPFDISPFAGDIFAQESLKNGRYEFEVVAEDSDQQESRASIKVSVGKNDHVEKQSLKKTPLYYDQRWNHYRNAAASNGSNRASRKVRRDRGNDLVLTLREDHPLGLLQQDVPLFPDEHISIAPLSNDYVIIHENGSIELMSRLNFEVQSDFQLNVQVYGKLKSRVQTIRFEITDVDEPPTFLNTPRPYLGVVPFERPVGFQVYQFYAKDENGDGDTDVEYRLINTDPPGMFTVDPLTGSVRTAFKRYKPGETYYVYVQAHDKTPTDPKASQESEIAVLELYSGDRAPQFMKSKYQSSIPEDLDIGYSVLKVDVHSFKPVNDFRTKGPVSYSLYSESGQEREPTSFFSIDPTSGLIHLRKYLDYDDPSQTRTFKLLAVAQQDNKESTATVEITVQDINDNAPTFSQPLYTATTKENIKIGEKILQVHAHDKDSGLNGRIIYAIDDPNFTINENGEISAARKLDADQNRDRFFIYRFNVTAEDRGQPRLKAYTTVHIRTENTNDEPPIFMPTREYHAWVAEDAQGGTPVVQIQAIDPDRDQISYAFLDQYGSEVMKLEMFEIDPDTGLVKLLPQVKPMDLMHFDSPYNLTVIAKDDGSCCTDTEHSIHSETAIVRVGISDVNNNRPEFPDCAVYSSIARLEEGQYQTNGPVILQVKAIDEDSSENGQIIYSLYYPRSESRKPFTIDAETGELRPAPHFIFDREIRAVEDVTVKATDRGERPLIGFCQFTVQILDVNDNDPVFSRATYETSISRGSPIGSSVLTVFAEDSDSPINAQITYSLLSDKTASVEHHSDADFFQIQNPNNGEITLVQNIPSNKDRFVFMIIASDNGHPEPRIGMAQVTVQVHEKQQSAPQWQTSPNCKQTITIDEDIPTYSLMFQCYAMAGDGSRHPIAYKMMNGVRLGTNHEQKFREFPEKIKGVDWVSVRNMQPLDYEQCSNYTLTITATDIISLVSTEKQFFVILNDKNDAVPRFTVDRFTGTIEEELTPAEYIEKFNSAIAVVKAEDADSTGPQSDIRYRILDDPGQKVSKYFRIDELTGEIFPLEKFDRELNDTFVFDVEARDSMQSSLPGASGPNKDIVKVQIFVSDINDNAPSFNQHKYEGRVRENAEIYEEILSVKASDSDRYSTLRYDVFAPEGGRIPFGVKTESGAVFVKEPLDFEKQNSYHLLLSVTDGKHNATTNLYIYIDDVNDNAPTFEKRVYETTIDEELMDVPMTIFHVKATDLDQDETSKQIIYRLEGQGVGEFFRVDRHTGRIEVIRPLDRDPPRGVPTWSFIVQAVDDDGQGLIGYADVKVHLRDINDNAPIFQGGDLYATVDENREPGDSGVYIMTVSAVDYDDPRTDNGVVEYSISINKEIDGEPLFRIDSNNGKLFVMVNINIMHND</sequence>
<keyword evidence="8" id="KW-0325">Glycoprotein</keyword>
<name>A0A914DAW2_9BILA</name>
<evidence type="ECO:0000256" key="1">
    <source>
        <dbReference type="ARBA" id="ARBA00004370"/>
    </source>
</evidence>
<keyword evidence="2" id="KW-0812">Transmembrane</keyword>
<feature type="domain" description="Cadherin" evidence="10">
    <location>
        <begin position="580"/>
        <end position="683"/>
    </location>
</feature>
<dbReference type="GO" id="GO:0005509">
    <property type="term" value="F:calcium ion binding"/>
    <property type="evidence" value="ECO:0007669"/>
    <property type="project" value="UniProtKB-UniRule"/>
</dbReference>
<evidence type="ECO:0000256" key="8">
    <source>
        <dbReference type="ARBA" id="ARBA00023180"/>
    </source>
</evidence>
<evidence type="ECO:0000256" key="3">
    <source>
        <dbReference type="ARBA" id="ARBA00022737"/>
    </source>
</evidence>
<evidence type="ECO:0000256" key="4">
    <source>
        <dbReference type="ARBA" id="ARBA00022837"/>
    </source>
</evidence>
<evidence type="ECO:0000256" key="9">
    <source>
        <dbReference type="PROSITE-ProRule" id="PRU00043"/>
    </source>
</evidence>
<dbReference type="WBParaSite" id="ACRNAN_scaffold2156.g20035.t1">
    <property type="protein sequence ID" value="ACRNAN_scaffold2156.g20035.t1"/>
    <property type="gene ID" value="ACRNAN_scaffold2156.g20035"/>
</dbReference>
<dbReference type="FunFam" id="2.60.40.60:FF:000020">
    <property type="entry name" value="Dachsous cadherin-related 1b"/>
    <property type="match status" value="1"/>
</dbReference>
<feature type="domain" description="Cadherin" evidence="10">
    <location>
        <begin position="685"/>
        <end position="802"/>
    </location>
</feature>
<dbReference type="PROSITE" id="PS50268">
    <property type="entry name" value="CADHERIN_2"/>
    <property type="match status" value="11"/>
</dbReference>
<dbReference type="PANTHER" id="PTHR24026:SF136">
    <property type="entry name" value="PROTOCADHERIN-23"/>
    <property type="match status" value="1"/>
</dbReference>
<evidence type="ECO:0000313" key="11">
    <source>
        <dbReference type="Proteomes" id="UP000887540"/>
    </source>
</evidence>
<comment type="subcellular location">
    <subcellularLocation>
        <location evidence="1">Membrane</location>
    </subcellularLocation>
</comment>
<dbReference type="PANTHER" id="PTHR24026">
    <property type="entry name" value="FAT ATYPICAL CADHERIN-RELATED"/>
    <property type="match status" value="1"/>
</dbReference>
<keyword evidence="3" id="KW-0677">Repeat</keyword>
<reference evidence="12" key="1">
    <citation type="submission" date="2022-11" db="UniProtKB">
        <authorList>
            <consortium name="WormBaseParasite"/>
        </authorList>
    </citation>
    <scope>IDENTIFICATION</scope>
</reference>
<proteinExistence type="predicted"/>
<accession>A0A914DAW2</accession>
<evidence type="ECO:0000259" key="10">
    <source>
        <dbReference type="PROSITE" id="PS50268"/>
    </source>
</evidence>
<feature type="domain" description="Cadherin" evidence="10">
    <location>
        <begin position="823"/>
        <end position="916"/>
    </location>
</feature>
<dbReference type="Proteomes" id="UP000887540">
    <property type="component" value="Unplaced"/>
</dbReference>
<dbReference type="GO" id="GO:0007156">
    <property type="term" value="P:homophilic cell adhesion via plasma membrane adhesion molecules"/>
    <property type="evidence" value="ECO:0007669"/>
    <property type="project" value="InterPro"/>
</dbReference>
<feature type="domain" description="Cadherin" evidence="10">
    <location>
        <begin position="466"/>
        <end position="579"/>
    </location>
</feature>
<feature type="domain" description="Cadherin" evidence="10">
    <location>
        <begin position="917"/>
        <end position="1030"/>
    </location>
</feature>
<dbReference type="CDD" id="cd11304">
    <property type="entry name" value="Cadherin_repeat"/>
    <property type="match status" value="11"/>
</dbReference>
<evidence type="ECO:0000256" key="6">
    <source>
        <dbReference type="ARBA" id="ARBA00022989"/>
    </source>
</evidence>
<dbReference type="FunFam" id="2.60.40.60:FF:000092">
    <property type="entry name" value="Protocadherin 8"/>
    <property type="match status" value="1"/>
</dbReference>
<keyword evidence="4 9" id="KW-0106">Calcium</keyword>
<feature type="domain" description="Cadherin" evidence="10">
    <location>
        <begin position="360"/>
        <end position="465"/>
    </location>
</feature>
<feature type="domain" description="Cadherin" evidence="10">
    <location>
        <begin position="1148"/>
        <end position="1270"/>
    </location>
</feature>
<dbReference type="SMART" id="SM00112">
    <property type="entry name" value="CA"/>
    <property type="match status" value="11"/>
</dbReference>
<dbReference type="PROSITE" id="PS00232">
    <property type="entry name" value="CADHERIN_1"/>
    <property type="match status" value="4"/>
</dbReference>
<evidence type="ECO:0000256" key="2">
    <source>
        <dbReference type="ARBA" id="ARBA00022692"/>
    </source>
</evidence>
<feature type="domain" description="Cadherin" evidence="10">
    <location>
        <begin position="1488"/>
        <end position="1553"/>
    </location>
</feature>
<feature type="domain" description="Cadherin" evidence="10">
    <location>
        <begin position="1372"/>
        <end position="1481"/>
    </location>
</feature>
<keyword evidence="5" id="KW-0130">Cell adhesion</keyword>
<dbReference type="Pfam" id="PF00028">
    <property type="entry name" value="Cadherin"/>
    <property type="match status" value="7"/>
</dbReference>
<keyword evidence="11" id="KW-1185">Reference proteome</keyword>
<feature type="domain" description="Cadherin" evidence="10">
    <location>
        <begin position="1271"/>
        <end position="1371"/>
    </location>
</feature>